<evidence type="ECO:0000259" key="8">
    <source>
        <dbReference type="Pfam" id="PF11967"/>
    </source>
</evidence>
<dbReference type="RefSeq" id="WP_249297792.1">
    <property type="nucleotide sequence ID" value="NZ_JACRSX010000007.1"/>
</dbReference>
<keyword evidence="5 7" id="KW-0234">DNA repair</keyword>
<evidence type="ECO:0000313" key="10">
    <source>
        <dbReference type="Proteomes" id="UP000606193"/>
    </source>
</evidence>
<evidence type="ECO:0000256" key="2">
    <source>
        <dbReference type="ARBA" id="ARBA00021310"/>
    </source>
</evidence>
<evidence type="ECO:0000256" key="4">
    <source>
        <dbReference type="ARBA" id="ARBA00023172"/>
    </source>
</evidence>
<dbReference type="HAMAP" id="MF_00201">
    <property type="entry name" value="RecO"/>
    <property type="match status" value="1"/>
</dbReference>
<protein>
    <recommendedName>
        <fullName evidence="2 7">DNA repair protein RecO</fullName>
    </recommendedName>
    <alternativeName>
        <fullName evidence="6 7">Recombination protein O</fullName>
    </alternativeName>
</protein>
<evidence type="ECO:0000256" key="3">
    <source>
        <dbReference type="ARBA" id="ARBA00022763"/>
    </source>
</evidence>
<proteinExistence type="inferred from homology"/>
<evidence type="ECO:0000256" key="5">
    <source>
        <dbReference type="ARBA" id="ARBA00023204"/>
    </source>
</evidence>
<dbReference type="NCBIfam" id="TIGR00613">
    <property type="entry name" value="reco"/>
    <property type="match status" value="1"/>
</dbReference>
<evidence type="ECO:0000256" key="7">
    <source>
        <dbReference type="HAMAP-Rule" id="MF_00201"/>
    </source>
</evidence>
<dbReference type="Pfam" id="PF11967">
    <property type="entry name" value="RecO_N"/>
    <property type="match status" value="1"/>
</dbReference>
<dbReference type="PANTHER" id="PTHR33991">
    <property type="entry name" value="DNA REPAIR PROTEIN RECO"/>
    <property type="match status" value="1"/>
</dbReference>
<dbReference type="InterPro" id="IPR037278">
    <property type="entry name" value="ARFGAP/RecO"/>
</dbReference>
<feature type="domain" description="DNA replication/recombination mediator RecO N-terminal" evidence="8">
    <location>
        <begin position="5"/>
        <end position="78"/>
    </location>
</feature>
<name>A0ABR7N173_9FIRM</name>
<dbReference type="SUPFAM" id="SSF50249">
    <property type="entry name" value="Nucleic acid-binding proteins"/>
    <property type="match status" value="1"/>
</dbReference>
<dbReference type="Pfam" id="PF02565">
    <property type="entry name" value="RecO_C"/>
    <property type="match status" value="1"/>
</dbReference>
<dbReference type="InterPro" id="IPR003717">
    <property type="entry name" value="RecO"/>
</dbReference>
<evidence type="ECO:0000256" key="6">
    <source>
        <dbReference type="ARBA" id="ARBA00033409"/>
    </source>
</evidence>
<accession>A0ABR7N173</accession>
<organism evidence="9 10">
    <name type="scientific">Jutongia huaianensis</name>
    <dbReference type="NCBI Taxonomy" id="2763668"/>
    <lineage>
        <taxon>Bacteria</taxon>
        <taxon>Bacillati</taxon>
        <taxon>Bacillota</taxon>
        <taxon>Clostridia</taxon>
        <taxon>Lachnospirales</taxon>
        <taxon>Lachnospiraceae</taxon>
        <taxon>Jutongia</taxon>
    </lineage>
</organism>
<dbReference type="Proteomes" id="UP000606193">
    <property type="component" value="Unassembled WGS sequence"/>
</dbReference>
<dbReference type="InterPro" id="IPR042242">
    <property type="entry name" value="RecO_C"/>
</dbReference>
<dbReference type="InterPro" id="IPR012340">
    <property type="entry name" value="NA-bd_OB-fold"/>
</dbReference>
<evidence type="ECO:0000313" key="9">
    <source>
        <dbReference type="EMBL" id="MBC8562380.1"/>
    </source>
</evidence>
<reference evidence="9 10" key="1">
    <citation type="submission" date="2020-08" db="EMBL/GenBank/DDBJ databases">
        <title>Genome public.</title>
        <authorList>
            <person name="Liu C."/>
            <person name="Sun Q."/>
        </authorList>
    </citation>
    <scope>NUCLEOTIDE SEQUENCE [LARGE SCALE GENOMIC DNA]</scope>
    <source>
        <strain evidence="9 10">NSJ-37</strain>
    </source>
</reference>
<dbReference type="EMBL" id="JACRSX010000007">
    <property type="protein sequence ID" value="MBC8562380.1"/>
    <property type="molecule type" value="Genomic_DNA"/>
</dbReference>
<keyword evidence="3 7" id="KW-0227">DNA damage</keyword>
<sequence>MAAELVEVTGMVLAASPVKEYDKRIELLTRERGRISAFVTGARKINSKVSACAIPFTFGTYYLYEGRSSYNVQSAHIQKFFSEIADDFDILCYASYFAELARYFTRENVEAPQELLLLYVACSALTKGQVSLPLVRTIYEMRMMQIQGEALELFQCLDCGKKDDLKVYFSRGGFLCRECAARLISSGREKGYTLSGDAVYALQFILTTSLSKLFSFRVSDAVEKELADFMKHYLEHYIHHTFQSLVFL</sequence>
<dbReference type="PANTHER" id="PTHR33991:SF1">
    <property type="entry name" value="DNA REPAIR PROTEIN RECO"/>
    <property type="match status" value="1"/>
</dbReference>
<dbReference type="InterPro" id="IPR022572">
    <property type="entry name" value="DNA_rep/recomb_RecO_N"/>
</dbReference>
<comment type="function">
    <text evidence="7">Involved in DNA repair and RecF pathway recombination.</text>
</comment>
<dbReference type="SUPFAM" id="SSF57863">
    <property type="entry name" value="ArfGap/RecO-like zinc finger"/>
    <property type="match status" value="1"/>
</dbReference>
<gene>
    <name evidence="7 9" type="primary">recO</name>
    <name evidence="9" type="ORF">H8704_07025</name>
</gene>
<dbReference type="Gene3D" id="2.40.50.140">
    <property type="entry name" value="Nucleic acid-binding proteins"/>
    <property type="match status" value="1"/>
</dbReference>
<keyword evidence="4 7" id="KW-0233">DNA recombination</keyword>
<comment type="caution">
    <text evidence="9">The sequence shown here is derived from an EMBL/GenBank/DDBJ whole genome shotgun (WGS) entry which is preliminary data.</text>
</comment>
<dbReference type="Gene3D" id="1.20.1440.120">
    <property type="entry name" value="Recombination protein O, C-terminal domain"/>
    <property type="match status" value="1"/>
</dbReference>
<comment type="similarity">
    <text evidence="1 7">Belongs to the RecO family.</text>
</comment>
<evidence type="ECO:0000256" key="1">
    <source>
        <dbReference type="ARBA" id="ARBA00007452"/>
    </source>
</evidence>
<keyword evidence="10" id="KW-1185">Reference proteome</keyword>